<keyword evidence="1" id="KW-0233">DNA recombination</keyword>
<evidence type="ECO:0000256" key="3">
    <source>
        <dbReference type="SAM" id="MobiDB-lite"/>
    </source>
</evidence>
<reference evidence="5" key="1">
    <citation type="submission" date="2022-10" db="EMBL/GenBank/DDBJ databases">
        <title>The complete genomes of actinobacterial strains from the NBC collection.</title>
        <authorList>
            <person name="Joergensen T.S."/>
            <person name="Alvarez Arevalo M."/>
            <person name="Sterndorff E.B."/>
            <person name="Faurdal D."/>
            <person name="Vuksanovic O."/>
            <person name="Mourched A.-S."/>
            <person name="Charusanti P."/>
            <person name="Shaw S."/>
            <person name="Blin K."/>
            <person name="Weber T."/>
        </authorList>
    </citation>
    <scope>NUCLEOTIDE SEQUENCE</scope>
    <source>
        <strain evidence="5">NBC_01482</strain>
    </source>
</reference>
<dbReference type="Proteomes" id="UP001432062">
    <property type="component" value="Chromosome"/>
</dbReference>
<protein>
    <submittedName>
        <fullName evidence="5">Integrase</fullName>
    </submittedName>
</protein>
<proteinExistence type="predicted"/>
<feature type="compositionally biased region" description="Low complexity" evidence="3">
    <location>
        <begin position="367"/>
        <end position="386"/>
    </location>
</feature>
<dbReference type="Gene3D" id="1.10.443.10">
    <property type="entry name" value="Intergrase catalytic core"/>
    <property type="match status" value="1"/>
</dbReference>
<dbReference type="InterPro" id="IPR044068">
    <property type="entry name" value="CB"/>
</dbReference>
<feature type="domain" description="Core-binding (CB)" evidence="4">
    <location>
        <begin position="99"/>
        <end position="183"/>
    </location>
</feature>
<feature type="compositionally biased region" description="Basic and acidic residues" evidence="3">
    <location>
        <begin position="387"/>
        <end position="396"/>
    </location>
</feature>
<name>A0ABZ1YX59_9NOCA</name>
<dbReference type="RefSeq" id="WP_329410780.1">
    <property type="nucleotide sequence ID" value="NZ_CP109441.1"/>
</dbReference>
<evidence type="ECO:0000259" key="4">
    <source>
        <dbReference type="PROSITE" id="PS51900"/>
    </source>
</evidence>
<keyword evidence="6" id="KW-1185">Reference proteome</keyword>
<evidence type="ECO:0000256" key="2">
    <source>
        <dbReference type="PROSITE-ProRule" id="PRU01248"/>
    </source>
</evidence>
<organism evidence="5 6">
    <name type="scientific">Nocardia vinacea</name>
    <dbReference type="NCBI Taxonomy" id="96468"/>
    <lineage>
        <taxon>Bacteria</taxon>
        <taxon>Bacillati</taxon>
        <taxon>Actinomycetota</taxon>
        <taxon>Actinomycetes</taxon>
        <taxon>Mycobacteriales</taxon>
        <taxon>Nocardiaceae</taxon>
        <taxon>Nocardia</taxon>
    </lineage>
</organism>
<evidence type="ECO:0000313" key="6">
    <source>
        <dbReference type="Proteomes" id="UP001432062"/>
    </source>
</evidence>
<feature type="region of interest" description="Disordered" evidence="3">
    <location>
        <begin position="367"/>
        <end position="396"/>
    </location>
</feature>
<dbReference type="EMBL" id="CP109441">
    <property type="protein sequence ID" value="WUV46751.1"/>
    <property type="molecule type" value="Genomic_DNA"/>
</dbReference>
<accession>A0ABZ1YX59</accession>
<gene>
    <name evidence="5" type="ORF">OG563_00355</name>
</gene>
<evidence type="ECO:0000256" key="1">
    <source>
        <dbReference type="ARBA" id="ARBA00023172"/>
    </source>
</evidence>
<dbReference type="PROSITE" id="PS51900">
    <property type="entry name" value="CB"/>
    <property type="match status" value="1"/>
</dbReference>
<keyword evidence="2" id="KW-0238">DNA-binding</keyword>
<dbReference type="SUPFAM" id="SSF56349">
    <property type="entry name" value="DNA breaking-rejoining enzymes"/>
    <property type="match status" value="1"/>
</dbReference>
<dbReference type="InterPro" id="IPR013762">
    <property type="entry name" value="Integrase-like_cat_sf"/>
</dbReference>
<evidence type="ECO:0000313" key="5">
    <source>
        <dbReference type="EMBL" id="WUV46751.1"/>
    </source>
</evidence>
<dbReference type="InterPro" id="IPR011010">
    <property type="entry name" value="DNA_brk_join_enz"/>
</dbReference>
<sequence>MPDNPWLAWALHLSWTMAEAHGFPHEQRRALDRNLVMLLATHADGDLVRVSQFHRLICRQGGGALVPIIDILSKMGILLDDRPTVFDSWLDAKLDGLAPAIAHQAERWVRTLHEGGPRQHRRTPATAMAYFNGVRPALQAWSASHDHLREITRDEVLAYLADLHGEPRMLALGGLRSLFIWAKHNGVVFQNPCARIRHTPRVRRIWQPLSDDEITAALRAADTPQARLSVVLAAIYAARPGQIRALLLNDVDLGNRRITIGGRNLPIDEITATVLREWLDARRSRWPRTANPHLLISKETALRTGPVSTAFLPNLRGLATTLERLRIDRKLEEAITCGADPLHLSAMFGISDTNAIRWATNARQLLTDPHTTSPPASTPTRAPTHPDTAEEHSGSP</sequence>